<feature type="compositionally biased region" description="Gly residues" evidence="1">
    <location>
        <begin position="525"/>
        <end position="549"/>
    </location>
</feature>
<dbReference type="InterPro" id="IPR048389">
    <property type="entry name" value="YciQ-like_C"/>
</dbReference>
<keyword evidence="2" id="KW-1133">Transmembrane helix</keyword>
<dbReference type="Proteomes" id="UP000199373">
    <property type="component" value="Unassembled WGS sequence"/>
</dbReference>
<protein>
    <submittedName>
        <fullName evidence="5">Predicted membrane protein</fullName>
    </submittedName>
</protein>
<feature type="domain" description="Predicted membrane protein YciQ-like C-terminal" evidence="4">
    <location>
        <begin position="428"/>
        <end position="476"/>
    </location>
</feature>
<reference evidence="5 6" key="1">
    <citation type="submission" date="2016-10" db="EMBL/GenBank/DDBJ databases">
        <authorList>
            <person name="de Groot N.N."/>
        </authorList>
    </citation>
    <scope>NUCLEOTIDE SEQUENCE [LARGE SCALE GENOMIC DNA]</scope>
    <source>
        <strain evidence="5 6">TC2-24</strain>
    </source>
</reference>
<evidence type="ECO:0000259" key="3">
    <source>
        <dbReference type="Pfam" id="PF09972"/>
    </source>
</evidence>
<organism evidence="5 6">
    <name type="scientific">Prevotella aff. ruminicola Tc2-24</name>
    <dbReference type="NCBI Taxonomy" id="81582"/>
    <lineage>
        <taxon>Bacteria</taxon>
        <taxon>Pseudomonadati</taxon>
        <taxon>Bacteroidota</taxon>
        <taxon>Bacteroidia</taxon>
        <taxon>Bacteroidales</taxon>
        <taxon>Prevotellaceae</taxon>
        <taxon>Prevotella</taxon>
    </lineage>
</organism>
<sequence>MNFSPLFKKVIIVLPFYLFTFFSLSARPQLHDLSICVILSKNGDAHITETRQMSIESEGTECYIIVGHLNGSEIRDLQVTDETGAKYTNIGDWDTEQSRSWKAGKCGIVTKHDGYELCWGLGESGSRTYTTSYTVSQLLRGFSDADGFNYTFVAQGISPYPNHVKLIIQAENGLSFSAENAGIWGFRYQGEVRFDNNQIVAETSEPFGSNSAMIVMARFNKGLFEPAIVNDGSFEELKERAFEGSDYNSDDEWTMEDTIIFVVFVLSFLVVPILGGLWYLFYVWRARKKAFKDLLWYRDIPLKGNLQQANDMLNAYRYFGTDYNNLLSACILKLINMGAISIEQSLNAKGKSVQNFVIHELKHYDQQPLLLRKVHQIFKMAAGKDTVLEPRELKSFMKSSYNESLTDSFINTLHTKTNIRAYKKRSDEVRQVFGLKKFLKEFSLLDERHVQEVSLWKDYMIFATLFGIADQVIKDMKKINPEYFNMDQVAGQMADDMTLPLIYSTMHSSTTRAAMSKAEREARAAGGGGHASWGGGGGSSGGGFGGGIR</sequence>
<evidence type="ECO:0000313" key="6">
    <source>
        <dbReference type="Proteomes" id="UP000199373"/>
    </source>
</evidence>
<evidence type="ECO:0000313" key="5">
    <source>
        <dbReference type="EMBL" id="SEV97452.1"/>
    </source>
</evidence>
<dbReference type="InterPro" id="IPR018702">
    <property type="entry name" value="DUF2207"/>
</dbReference>
<feature type="transmembrane region" description="Helical" evidence="2">
    <location>
        <begin position="259"/>
        <end position="282"/>
    </location>
</feature>
<evidence type="ECO:0000259" key="4">
    <source>
        <dbReference type="Pfam" id="PF20990"/>
    </source>
</evidence>
<dbReference type="AlphaFoldDB" id="A0A1I0NAC0"/>
<dbReference type="EMBL" id="FOIQ01000002">
    <property type="protein sequence ID" value="SEV97452.1"/>
    <property type="molecule type" value="Genomic_DNA"/>
</dbReference>
<keyword evidence="6" id="KW-1185">Reference proteome</keyword>
<feature type="region of interest" description="Disordered" evidence="1">
    <location>
        <begin position="520"/>
        <end position="549"/>
    </location>
</feature>
<proteinExistence type="predicted"/>
<dbReference type="Pfam" id="PF20990">
    <property type="entry name" value="DUF2207_C"/>
    <property type="match status" value="1"/>
</dbReference>
<accession>A0A1I0NAC0</accession>
<dbReference type="Pfam" id="PF09972">
    <property type="entry name" value="DUF2207"/>
    <property type="match status" value="1"/>
</dbReference>
<keyword evidence="2" id="KW-0812">Transmembrane</keyword>
<evidence type="ECO:0000256" key="1">
    <source>
        <dbReference type="SAM" id="MobiDB-lite"/>
    </source>
</evidence>
<keyword evidence="2" id="KW-0472">Membrane</keyword>
<feature type="domain" description="DUF2207" evidence="3">
    <location>
        <begin position="37"/>
        <end position="168"/>
    </location>
</feature>
<name>A0A1I0NAC0_9BACT</name>
<gene>
    <name evidence="5" type="ORF">SAMN04487850_1046</name>
</gene>
<evidence type="ECO:0000256" key="2">
    <source>
        <dbReference type="SAM" id="Phobius"/>
    </source>
</evidence>